<comment type="catalytic activity">
    <reaction evidence="1">
        <text>ATP + protein L-histidine = ADP + protein N-phospho-L-histidine.</text>
        <dbReference type="EC" id="2.7.13.3"/>
    </reaction>
</comment>
<evidence type="ECO:0000256" key="6">
    <source>
        <dbReference type="ARBA" id="ARBA00022679"/>
    </source>
</evidence>
<dbReference type="InterPro" id="IPR038377">
    <property type="entry name" value="Na/Glc_symporter_sf"/>
</dbReference>
<dbReference type="GO" id="GO:0005886">
    <property type="term" value="C:plasma membrane"/>
    <property type="evidence" value="ECO:0007669"/>
    <property type="project" value="TreeGrafter"/>
</dbReference>
<feature type="transmembrane region" description="Helical" evidence="13">
    <location>
        <begin position="38"/>
        <end position="58"/>
    </location>
</feature>
<proteinExistence type="inferred from homology"/>
<dbReference type="SUPFAM" id="SSF55785">
    <property type="entry name" value="PYP-like sensor domain (PAS domain)"/>
    <property type="match status" value="1"/>
</dbReference>
<dbReference type="InterPro" id="IPR000014">
    <property type="entry name" value="PAS"/>
</dbReference>
<keyword evidence="9 13" id="KW-1133">Transmembrane helix</keyword>
<feature type="modified residue" description="4-aspartylphosphate" evidence="11">
    <location>
        <position position="1092"/>
    </location>
</feature>
<dbReference type="PANTHER" id="PTHR43047">
    <property type="entry name" value="TWO-COMPONENT HISTIDINE PROTEIN KINASE"/>
    <property type="match status" value="1"/>
</dbReference>
<keyword evidence="5 11" id="KW-0597">Phosphoprotein</keyword>
<protein>
    <recommendedName>
        <fullName evidence="4">histidine kinase</fullName>
        <ecNumber evidence="4">2.7.13.3</ecNumber>
    </recommendedName>
</protein>
<evidence type="ECO:0000313" key="17">
    <source>
        <dbReference type="EMBL" id="SNT72394.1"/>
    </source>
</evidence>
<evidence type="ECO:0000256" key="12">
    <source>
        <dbReference type="SAM" id="Coils"/>
    </source>
</evidence>
<name>A0A239PQ35_9PROT</name>
<dbReference type="InterPro" id="IPR003594">
    <property type="entry name" value="HATPase_dom"/>
</dbReference>
<dbReference type="InterPro" id="IPR001734">
    <property type="entry name" value="Na/solute_symporter"/>
</dbReference>
<dbReference type="Pfam" id="PF00512">
    <property type="entry name" value="HisKA"/>
    <property type="match status" value="1"/>
</dbReference>
<evidence type="ECO:0000256" key="8">
    <source>
        <dbReference type="ARBA" id="ARBA00022777"/>
    </source>
</evidence>
<dbReference type="InterPro" id="IPR005467">
    <property type="entry name" value="His_kinase_dom"/>
</dbReference>
<dbReference type="CDD" id="cd00082">
    <property type="entry name" value="HisKA"/>
    <property type="match status" value="1"/>
</dbReference>
<evidence type="ECO:0000259" key="16">
    <source>
        <dbReference type="PROSITE" id="PS50112"/>
    </source>
</evidence>
<dbReference type="FunFam" id="3.30.565.10:FF:000049">
    <property type="entry name" value="Two-component sensor histidine kinase"/>
    <property type="match status" value="1"/>
</dbReference>
<dbReference type="InterPro" id="IPR035965">
    <property type="entry name" value="PAS-like_dom_sf"/>
</dbReference>
<dbReference type="Pfam" id="PF00072">
    <property type="entry name" value="Response_reg"/>
    <property type="match status" value="1"/>
</dbReference>
<dbReference type="EMBL" id="FZQA01000002">
    <property type="protein sequence ID" value="SNT72394.1"/>
    <property type="molecule type" value="Genomic_DNA"/>
</dbReference>
<feature type="transmembrane region" description="Helical" evidence="13">
    <location>
        <begin position="282"/>
        <end position="304"/>
    </location>
</feature>
<dbReference type="InterPro" id="IPR001789">
    <property type="entry name" value="Sig_transdc_resp-reg_receiver"/>
</dbReference>
<feature type="domain" description="PAS" evidence="16">
    <location>
        <begin position="637"/>
        <end position="677"/>
    </location>
</feature>
<feature type="transmembrane region" description="Helical" evidence="13">
    <location>
        <begin position="243"/>
        <end position="262"/>
    </location>
</feature>
<feature type="transmembrane region" description="Helical" evidence="13">
    <location>
        <begin position="443"/>
        <end position="464"/>
    </location>
</feature>
<dbReference type="SMART" id="SM00388">
    <property type="entry name" value="HisKA"/>
    <property type="match status" value="1"/>
</dbReference>
<dbReference type="GO" id="GO:0022857">
    <property type="term" value="F:transmembrane transporter activity"/>
    <property type="evidence" value="ECO:0007669"/>
    <property type="project" value="InterPro"/>
</dbReference>
<dbReference type="Proteomes" id="UP000198346">
    <property type="component" value="Unassembled WGS sequence"/>
</dbReference>
<dbReference type="PRINTS" id="PR00344">
    <property type="entry name" value="BCTRLSENSOR"/>
</dbReference>
<dbReference type="SUPFAM" id="SSF52172">
    <property type="entry name" value="CheY-like"/>
    <property type="match status" value="1"/>
</dbReference>
<evidence type="ECO:0000256" key="5">
    <source>
        <dbReference type="ARBA" id="ARBA00022553"/>
    </source>
</evidence>
<feature type="transmembrane region" description="Helical" evidence="13">
    <location>
        <begin position="410"/>
        <end position="431"/>
    </location>
</feature>
<dbReference type="Gene3D" id="3.30.565.10">
    <property type="entry name" value="Histidine kinase-like ATPase, C-terminal domain"/>
    <property type="match status" value="1"/>
</dbReference>
<reference evidence="17 18" key="1">
    <citation type="submission" date="2017-07" db="EMBL/GenBank/DDBJ databases">
        <authorList>
            <person name="Sun Z.S."/>
            <person name="Albrecht U."/>
            <person name="Echele G."/>
            <person name="Lee C.C."/>
        </authorList>
    </citation>
    <scope>NUCLEOTIDE SEQUENCE [LARGE SCALE GENOMIC DNA]</scope>
    <source>
        <strain evidence="17 18">CGMCC 1.12710</strain>
    </source>
</reference>
<dbReference type="RefSeq" id="WP_089411885.1">
    <property type="nucleotide sequence ID" value="NZ_FZQA01000002.1"/>
</dbReference>
<sequence>MALTGSWMLIGLSVAYLWLLFLIAYYGDKRADRLGAPLRQPIVYSLALTVYCTSWSLYGTTQQTAATGWIFPPTYVGTIILFIFLLGFLHKLIVVSKRQNIVSVADFISARYGKSRRLAFLATFLAVICVTPYIALQLKAVTESLNLLSGAAEGSPGLPDTALIVAGVLALFSILFGARRSLSTEHNRGLMLAIAFEAVFKLAAFAAVGAFALFSLHDGVGDLVRKAVEEGVFESASPTGRHAFLASIVLGVTSIICLPRLFHVLVVENTSTEDLRAAQKWYVLYLIAMGAFVWPIAAAALLAGGEAAASGYHLLVLPLSAGEYGLAVFAYLGGLSAATSMVIVATVALGVMVGNDLVTPFAIRSKTLTGSGADLSARVLTIRRLSIVFLLALAYGYYRFLGGADQLASIGLMSMALAAQFAPAIIGGLYWKGGHPRGAAAGLVFGAAVWAYTLLAPTLVAAGAGDPRLVVDGPWGIGWLRPTALFGLEGWDPIAHGLFWSLLFNATAYVAGSLSARQDAALARIAGAFVSLESDYAGAPSPPAVSNGRLIAAVGRFIGHAAAAEAFERYFRAAEKTPAPDAPADHETYQFAERLLAGAIGAASARVVLQTAAGGRAMDVRDVVTIANETARVFRFNRDLLQASLDNLSVGISVVDKNLRLVAWNSAYERLFSYPEDFLYEGRHVRDLLAYNAARGEFGETDPDGEIEKRLRHLRAATPYSFQRARRDGTVIEIRGNPMPGGGFVTSYTDVTDFVSAENALRDLNETLERRVAERTEALTRLNEALVQAKAEAERANRSKTKFFAAVSHDVLQPLNAARLFAGALAQQNRDRALDPTIANLDSALNAVQDLLSEVLDLSRLDAGGLEPAVQTVSLGRLLRDLAAEFAPVAQKKGLALRAHDTSLLVRSDPRYLRRIVQNLLANAIRYTARGRVAIGVRRAGDRVRIEVWDTGPGIAAEHLNEIFQEFRRIPSAAGGGERGLGIGLAIVDRIARLLDHPVGVRSAPGRGSVFSVTVPLCGREKAQAAPRPAGAAAGPLAGLAALCVDNDSAILEGMRQLLSGWGCEVAAARSGAEGIVAADRLGRPPDILLIDYHLDGEETGFDALALLRARFGEDAPCIVISADSTDMVKRRAEAAGCRFLAKPARPAALRALIAGMVASRALREPAE</sequence>
<dbReference type="CDD" id="cd10322">
    <property type="entry name" value="SLC5sbd"/>
    <property type="match status" value="1"/>
</dbReference>
<dbReference type="InterPro" id="IPR036890">
    <property type="entry name" value="HATPase_C_sf"/>
</dbReference>
<dbReference type="PROSITE" id="PS50109">
    <property type="entry name" value="HIS_KIN"/>
    <property type="match status" value="1"/>
</dbReference>
<dbReference type="CDD" id="cd00156">
    <property type="entry name" value="REC"/>
    <property type="match status" value="1"/>
</dbReference>
<feature type="transmembrane region" description="Helical" evidence="13">
    <location>
        <begin position="158"/>
        <end position="178"/>
    </location>
</feature>
<dbReference type="PROSITE" id="PS50283">
    <property type="entry name" value="NA_SOLUT_SYMP_3"/>
    <property type="match status" value="1"/>
</dbReference>
<dbReference type="Gene3D" id="1.10.287.130">
    <property type="match status" value="1"/>
</dbReference>
<dbReference type="PANTHER" id="PTHR43047:SF9">
    <property type="entry name" value="HISTIDINE KINASE"/>
    <property type="match status" value="1"/>
</dbReference>
<dbReference type="SUPFAM" id="SSF47384">
    <property type="entry name" value="Homodimeric domain of signal transducing histidine kinase"/>
    <property type="match status" value="1"/>
</dbReference>
<feature type="transmembrane region" description="Helical" evidence="13">
    <location>
        <begin position="118"/>
        <end position="138"/>
    </location>
</feature>
<dbReference type="InterPro" id="IPR036097">
    <property type="entry name" value="HisK_dim/P_sf"/>
</dbReference>
<dbReference type="Pfam" id="PF02518">
    <property type="entry name" value="HATPase_c"/>
    <property type="match status" value="1"/>
</dbReference>
<dbReference type="PROSITE" id="PS50110">
    <property type="entry name" value="RESPONSE_REGULATORY"/>
    <property type="match status" value="1"/>
</dbReference>
<dbReference type="Gene3D" id="3.40.50.2300">
    <property type="match status" value="1"/>
</dbReference>
<feature type="domain" description="Histidine kinase" evidence="14">
    <location>
        <begin position="806"/>
        <end position="1019"/>
    </location>
</feature>
<evidence type="ECO:0000256" key="9">
    <source>
        <dbReference type="ARBA" id="ARBA00022989"/>
    </source>
</evidence>
<evidence type="ECO:0000256" key="13">
    <source>
        <dbReference type="SAM" id="Phobius"/>
    </source>
</evidence>
<dbReference type="Gene3D" id="1.20.1730.10">
    <property type="entry name" value="Sodium/glucose cotransporter"/>
    <property type="match status" value="1"/>
</dbReference>
<evidence type="ECO:0000256" key="3">
    <source>
        <dbReference type="ARBA" id="ARBA00006434"/>
    </source>
</evidence>
<comment type="similarity">
    <text evidence="3">Belongs to the sodium:solute symporter (SSF) (TC 2.A.21) family.</text>
</comment>
<dbReference type="EC" id="2.7.13.3" evidence="4"/>
<dbReference type="OrthoDB" id="9764438at2"/>
<dbReference type="InterPro" id="IPR003661">
    <property type="entry name" value="HisK_dim/P_dom"/>
</dbReference>
<feature type="transmembrane region" description="Helical" evidence="13">
    <location>
        <begin position="375"/>
        <end position="398"/>
    </location>
</feature>
<dbReference type="InterPro" id="IPR004358">
    <property type="entry name" value="Sig_transdc_His_kin-like_C"/>
</dbReference>
<feature type="transmembrane region" description="Helical" evidence="13">
    <location>
        <begin position="70"/>
        <end position="89"/>
    </location>
</feature>
<accession>A0A239PQ35</accession>
<gene>
    <name evidence="17" type="ORF">SAMN06297382_1436</name>
</gene>
<feature type="domain" description="Response regulatory" evidence="15">
    <location>
        <begin position="1041"/>
        <end position="1158"/>
    </location>
</feature>
<keyword evidence="10 13" id="KW-0472">Membrane</keyword>
<keyword evidence="18" id="KW-1185">Reference proteome</keyword>
<dbReference type="GO" id="GO:0009927">
    <property type="term" value="F:histidine phosphotransfer kinase activity"/>
    <property type="evidence" value="ECO:0007669"/>
    <property type="project" value="TreeGrafter"/>
</dbReference>
<keyword evidence="12" id="KW-0175">Coiled coil</keyword>
<feature type="transmembrane region" description="Helical" evidence="13">
    <location>
        <begin position="190"/>
        <end position="214"/>
    </location>
</feature>
<dbReference type="SMART" id="SM00091">
    <property type="entry name" value="PAS"/>
    <property type="match status" value="1"/>
</dbReference>
<keyword evidence="8" id="KW-0418">Kinase</keyword>
<feature type="transmembrane region" description="Helical" evidence="13">
    <location>
        <begin position="324"/>
        <end position="354"/>
    </location>
</feature>
<evidence type="ECO:0000259" key="15">
    <source>
        <dbReference type="PROSITE" id="PS50110"/>
    </source>
</evidence>
<evidence type="ECO:0000256" key="2">
    <source>
        <dbReference type="ARBA" id="ARBA00004141"/>
    </source>
</evidence>
<dbReference type="SMART" id="SM00448">
    <property type="entry name" value="REC"/>
    <property type="match status" value="1"/>
</dbReference>
<dbReference type="InterPro" id="IPR011006">
    <property type="entry name" value="CheY-like_superfamily"/>
</dbReference>
<dbReference type="AlphaFoldDB" id="A0A239PQ35"/>
<evidence type="ECO:0000256" key="4">
    <source>
        <dbReference type="ARBA" id="ARBA00012438"/>
    </source>
</evidence>
<evidence type="ECO:0000259" key="14">
    <source>
        <dbReference type="PROSITE" id="PS50109"/>
    </source>
</evidence>
<evidence type="ECO:0000256" key="1">
    <source>
        <dbReference type="ARBA" id="ARBA00000085"/>
    </source>
</evidence>
<comment type="subcellular location">
    <subcellularLocation>
        <location evidence="2">Membrane</location>
        <topology evidence="2">Multi-pass membrane protein</topology>
    </subcellularLocation>
</comment>
<dbReference type="SUPFAM" id="SSF55874">
    <property type="entry name" value="ATPase domain of HSP90 chaperone/DNA topoisomerase II/histidine kinase"/>
    <property type="match status" value="1"/>
</dbReference>
<keyword evidence="6" id="KW-0808">Transferase</keyword>
<dbReference type="Gene3D" id="3.30.450.20">
    <property type="entry name" value="PAS domain"/>
    <property type="match status" value="1"/>
</dbReference>
<dbReference type="Pfam" id="PF12860">
    <property type="entry name" value="PAS_7"/>
    <property type="match status" value="1"/>
</dbReference>
<organism evidence="17 18">
    <name type="scientific">Amphiplicatus metriothermophilus</name>
    <dbReference type="NCBI Taxonomy" id="1519374"/>
    <lineage>
        <taxon>Bacteria</taxon>
        <taxon>Pseudomonadati</taxon>
        <taxon>Pseudomonadota</taxon>
        <taxon>Alphaproteobacteria</taxon>
        <taxon>Parvularculales</taxon>
        <taxon>Parvularculaceae</taxon>
        <taxon>Amphiplicatus</taxon>
    </lineage>
</organism>
<evidence type="ECO:0000256" key="11">
    <source>
        <dbReference type="PROSITE-ProRule" id="PRU00169"/>
    </source>
</evidence>
<evidence type="ECO:0000256" key="7">
    <source>
        <dbReference type="ARBA" id="ARBA00022692"/>
    </source>
</evidence>
<dbReference type="GO" id="GO:0000155">
    <property type="term" value="F:phosphorelay sensor kinase activity"/>
    <property type="evidence" value="ECO:0007669"/>
    <property type="project" value="InterPro"/>
</dbReference>
<feature type="transmembrane region" description="Helical" evidence="13">
    <location>
        <begin position="6"/>
        <end position="26"/>
    </location>
</feature>
<dbReference type="CDD" id="cd00130">
    <property type="entry name" value="PAS"/>
    <property type="match status" value="1"/>
</dbReference>
<evidence type="ECO:0000256" key="10">
    <source>
        <dbReference type="ARBA" id="ARBA00023136"/>
    </source>
</evidence>
<dbReference type="FunFam" id="1.10.287.130:FF:000063">
    <property type="entry name" value="Hybrid sensor histidine kinase/response regulator"/>
    <property type="match status" value="1"/>
</dbReference>
<evidence type="ECO:0000313" key="18">
    <source>
        <dbReference type="Proteomes" id="UP000198346"/>
    </source>
</evidence>
<keyword evidence="7 13" id="KW-0812">Transmembrane</keyword>
<feature type="coiled-coil region" evidence="12">
    <location>
        <begin position="765"/>
        <end position="799"/>
    </location>
</feature>
<dbReference type="PROSITE" id="PS50112">
    <property type="entry name" value="PAS"/>
    <property type="match status" value="1"/>
</dbReference>
<dbReference type="SMART" id="SM00387">
    <property type="entry name" value="HATPase_c"/>
    <property type="match status" value="1"/>
</dbReference>
<dbReference type="NCBIfam" id="NF041832">
    <property type="entry name" value="near_NosP_CTERM"/>
    <property type="match status" value="1"/>
</dbReference>